<dbReference type="Pfam" id="PF01252">
    <property type="entry name" value="Peptidase_A8"/>
    <property type="match status" value="1"/>
</dbReference>
<protein>
    <submittedName>
        <fullName evidence="12">Lipoprotein signal peptidase</fullName>
    </submittedName>
</protein>
<evidence type="ECO:0000313" key="13">
    <source>
        <dbReference type="Proteomes" id="UP000033750"/>
    </source>
</evidence>
<evidence type="ECO:0000256" key="8">
    <source>
        <dbReference type="ARBA" id="ARBA00023136"/>
    </source>
</evidence>
<dbReference type="PANTHER" id="PTHR33695:SF1">
    <property type="entry name" value="LIPOPROTEIN SIGNAL PEPTIDASE"/>
    <property type="match status" value="1"/>
</dbReference>
<keyword evidence="3" id="KW-0645">Protease</keyword>
<feature type="transmembrane region" description="Helical" evidence="11">
    <location>
        <begin position="164"/>
        <end position="186"/>
    </location>
</feature>
<dbReference type="PRINTS" id="PR00781">
    <property type="entry name" value="LIPOSIGPTASE"/>
</dbReference>
<dbReference type="EMBL" id="JZXN01000014">
    <property type="protein sequence ID" value="KKB26961.1"/>
    <property type="molecule type" value="Genomic_DNA"/>
</dbReference>
<feature type="transmembrane region" description="Helical" evidence="11">
    <location>
        <begin position="114"/>
        <end position="132"/>
    </location>
</feature>
<sequence length="220" mass="25379">MLKFIEKTKNIYKDYSKNPKKIILRYIVFLSILVGLVLIDQITKLTLFQWNEDYTDGNFNVIFDIGILGVRSIGHRGVTLLPWKDNSVVIGFIQFFSIVIFLLLLSIPFYCKKYPTIVICAIIAAGDFGNMLDRFIFEGGMVKDIFFIPFLEKWTGKPHGTFNFADVCIILGIISLVLYFVIETIIGFKEENKKQKAQKELSEIKNDHTNDEKENENSKE</sequence>
<dbReference type="GO" id="GO:0006508">
    <property type="term" value="P:proteolysis"/>
    <property type="evidence" value="ECO:0007669"/>
    <property type="project" value="UniProtKB-KW"/>
</dbReference>
<keyword evidence="2" id="KW-1003">Cell membrane</keyword>
<keyword evidence="13" id="KW-1185">Reference proteome</keyword>
<organism evidence="12 13">
    <name type="scientific">Mycoplasmopsis meleagridis ATCC 25294</name>
    <dbReference type="NCBI Taxonomy" id="1264554"/>
    <lineage>
        <taxon>Bacteria</taxon>
        <taxon>Bacillati</taxon>
        <taxon>Mycoplasmatota</taxon>
        <taxon>Mycoplasmoidales</taxon>
        <taxon>Metamycoplasmataceae</taxon>
        <taxon>Mycoplasmopsis</taxon>
    </lineage>
</organism>
<keyword evidence="5" id="KW-0064">Aspartyl protease</keyword>
<evidence type="ECO:0000256" key="2">
    <source>
        <dbReference type="ARBA" id="ARBA00022475"/>
    </source>
</evidence>
<keyword evidence="12" id="KW-0449">Lipoprotein</keyword>
<evidence type="ECO:0000256" key="5">
    <source>
        <dbReference type="ARBA" id="ARBA00022750"/>
    </source>
</evidence>
<evidence type="ECO:0000256" key="6">
    <source>
        <dbReference type="ARBA" id="ARBA00022801"/>
    </source>
</evidence>
<evidence type="ECO:0000313" key="12">
    <source>
        <dbReference type="EMBL" id="KKB26961.1"/>
    </source>
</evidence>
<gene>
    <name evidence="12" type="primary">lsp</name>
    <name evidence="12" type="ORF">MMELEA_04150</name>
</gene>
<feature type="region of interest" description="Disordered" evidence="10">
    <location>
        <begin position="192"/>
        <end position="220"/>
    </location>
</feature>
<keyword evidence="7 11" id="KW-1133">Transmembrane helix</keyword>
<dbReference type="STRING" id="29561.MM26B8_01790"/>
<name>A0A0F5H0V7_9BACT</name>
<comment type="caution">
    <text evidence="12">The sequence shown here is derived from an EMBL/GenBank/DDBJ whole genome shotgun (WGS) entry which is preliminary data.</text>
</comment>
<feature type="transmembrane region" description="Helical" evidence="11">
    <location>
        <begin position="88"/>
        <end position="107"/>
    </location>
</feature>
<dbReference type="GO" id="GO:0004190">
    <property type="term" value="F:aspartic-type endopeptidase activity"/>
    <property type="evidence" value="ECO:0007669"/>
    <property type="project" value="UniProtKB-KW"/>
</dbReference>
<evidence type="ECO:0000256" key="7">
    <source>
        <dbReference type="ARBA" id="ARBA00022989"/>
    </source>
</evidence>
<keyword evidence="4 11" id="KW-0812">Transmembrane</keyword>
<evidence type="ECO:0000256" key="3">
    <source>
        <dbReference type="ARBA" id="ARBA00022670"/>
    </source>
</evidence>
<dbReference type="PATRIC" id="fig|1264554.4.peg.368"/>
<keyword evidence="6" id="KW-0378">Hydrolase</keyword>
<dbReference type="PANTHER" id="PTHR33695">
    <property type="entry name" value="LIPOPROTEIN SIGNAL PEPTIDASE"/>
    <property type="match status" value="1"/>
</dbReference>
<evidence type="ECO:0000256" key="1">
    <source>
        <dbReference type="ARBA" id="ARBA00006139"/>
    </source>
</evidence>
<dbReference type="Proteomes" id="UP000033750">
    <property type="component" value="Unassembled WGS sequence"/>
</dbReference>
<evidence type="ECO:0000256" key="11">
    <source>
        <dbReference type="SAM" id="Phobius"/>
    </source>
</evidence>
<dbReference type="InterPro" id="IPR001872">
    <property type="entry name" value="Peptidase_A8"/>
</dbReference>
<proteinExistence type="inferred from homology"/>
<evidence type="ECO:0000256" key="10">
    <source>
        <dbReference type="SAM" id="MobiDB-lite"/>
    </source>
</evidence>
<evidence type="ECO:0000256" key="4">
    <source>
        <dbReference type="ARBA" id="ARBA00022692"/>
    </source>
</evidence>
<dbReference type="RefSeq" id="WP_046096846.1">
    <property type="nucleotide sequence ID" value="NZ_JZXN01000014.1"/>
</dbReference>
<accession>A0A0F5H0V7</accession>
<reference evidence="12 13" key="1">
    <citation type="submission" date="2015-03" db="EMBL/GenBank/DDBJ databases">
        <title>Genome sequence of Mycoplasma meleagridis strain ATCC 25294.</title>
        <authorList>
            <person name="Yacoub E."/>
            <person name="Blanchard A."/>
            <person name="Sirand-Pugnet P."/>
            <person name="Mardassi B.B.A."/>
        </authorList>
    </citation>
    <scope>NUCLEOTIDE SEQUENCE [LARGE SCALE GENOMIC DNA]</scope>
    <source>
        <strain evidence="12 13">ATCC 25294</strain>
    </source>
</reference>
<dbReference type="AlphaFoldDB" id="A0A0F5H0V7"/>
<comment type="similarity">
    <text evidence="1 9">Belongs to the peptidase A8 family.</text>
</comment>
<dbReference type="GO" id="GO:0016020">
    <property type="term" value="C:membrane"/>
    <property type="evidence" value="ECO:0007669"/>
    <property type="project" value="InterPro"/>
</dbReference>
<keyword evidence="8 11" id="KW-0472">Membrane</keyword>
<feature type="transmembrane region" description="Helical" evidence="11">
    <location>
        <begin position="22"/>
        <end position="39"/>
    </location>
</feature>
<dbReference type="OrthoDB" id="397153at2"/>
<evidence type="ECO:0000256" key="9">
    <source>
        <dbReference type="RuleBase" id="RU004181"/>
    </source>
</evidence>